<dbReference type="EMBL" id="MLFT02000006">
    <property type="protein sequence ID" value="PHT45358.1"/>
    <property type="molecule type" value="Genomic_DNA"/>
</dbReference>
<dbReference type="CDD" id="cd06222">
    <property type="entry name" value="RNase_H_like"/>
    <property type="match status" value="1"/>
</dbReference>
<keyword evidence="5" id="KW-1185">Reference proteome</keyword>
<dbReference type="OrthoDB" id="1306118at2759"/>
<dbReference type="STRING" id="33114.A0A2G2WJD9"/>
<dbReference type="AlphaFoldDB" id="A0A2G2WJD9"/>
<gene>
    <name evidence="4" type="ORF">CQW23_14516</name>
</gene>
<dbReference type="Proteomes" id="UP000224567">
    <property type="component" value="Unassembled WGS sequence"/>
</dbReference>
<dbReference type="GO" id="GO:0004523">
    <property type="term" value="F:RNA-DNA hybrid ribonuclease activity"/>
    <property type="evidence" value="ECO:0007669"/>
    <property type="project" value="InterPro"/>
</dbReference>
<dbReference type="InterPro" id="IPR053151">
    <property type="entry name" value="RNase_H-like"/>
</dbReference>
<evidence type="ECO:0008006" key="6">
    <source>
        <dbReference type="Google" id="ProtNLM"/>
    </source>
</evidence>
<comment type="caution">
    <text evidence="4">The sequence shown here is derived from an EMBL/GenBank/DDBJ whole genome shotgun (WGS) entry which is preliminary data.</text>
</comment>
<dbReference type="InterPro" id="IPR002156">
    <property type="entry name" value="RNaseH_domain"/>
</dbReference>
<evidence type="ECO:0000256" key="1">
    <source>
        <dbReference type="SAM" id="Phobius"/>
    </source>
</evidence>
<keyword evidence="1" id="KW-1133">Transmembrane helix</keyword>
<dbReference type="InterPro" id="IPR044730">
    <property type="entry name" value="RNase_H-like_dom_plant"/>
</dbReference>
<dbReference type="InterPro" id="IPR012337">
    <property type="entry name" value="RNaseH-like_sf"/>
</dbReference>
<evidence type="ECO:0000313" key="4">
    <source>
        <dbReference type="EMBL" id="PHT45358.1"/>
    </source>
</evidence>
<evidence type="ECO:0000313" key="5">
    <source>
        <dbReference type="Proteomes" id="UP000224567"/>
    </source>
</evidence>
<sequence length="345" mass="39458">MASSPQPILTRLLLTFLGFGIWMLDVPPKLRHFLWLLNHNQLPASSYLYHIRCIDSPCCLICHSLTKETASHLFIYCKSFDPLWAQLNIITQVHRLREVIFEYQHPGMWLHCLINLVPHQPIIPYVPNKVLLTYCLWSIWLARNRTIFQNIPFEVSVAHVLALSTEYWFLAGKHKTIKRTMLVYVKWKPPASPFIMLNTDAAFISNLEMANIAGVFRNSNGEWLLGFSSKVFSPNPLEAELQALLLGLNVAIQHCSTPLQINVDCLPIVQALSNVSSDDSPLMSDCRCLMLKLGNPLLEYAYREQNKLAHALARMNATTTMQLFWEPPVFVKDILRADTNEDLSC</sequence>
<dbReference type="InterPro" id="IPR026960">
    <property type="entry name" value="RVT-Znf"/>
</dbReference>
<evidence type="ECO:0000259" key="2">
    <source>
        <dbReference type="Pfam" id="PF13456"/>
    </source>
</evidence>
<dbReference type="Gene3D" id="3.30.420.10">
    <property type="entry name" value="Ribonuclease H-like superfamily/Ribonuclease H"/>
    <property type="match status" value="1"/>
</dbReference>
<accession>A0A2G2WJD9</accession>
<dbReference type="SUPFAM" id="SSF53098">
    <property type="entry name" value="Ribonuclease H-like"/>
    <property type="match status" value="1"/>
</dbReference>
<organism evidence="4 5">
    <name type="scientific">Capsicum baccatum</name>
    <name type="common">Peruvian pepper</name>
    <dbReference type="NCBI Taxonomy" id="33114"/>
    <lineage>
        <taxon>Eukaryota</taxon>
        <taxon>Viridiplantae</taxon>
        <taxon>Streptophyta</taxon>
        <taxon>Embryophyta</taxon>
        <taxon>Tracheophyta</taxon>
        <taxon>Spermatophyta</taxon>
        <taxon>Magnoliopsida</taxon>
        <taxon>eudicotyledons</taxon>
        <taxon>Gunneridae</taxon>
        <taxon>Pentapetalae</taxon>
        <taxon>asterids</taxon>
        <taxon>lamiids</taxon>
        <taxon>Solanales</taxon>
        <taxon>Solanaceae</taxon>
        <taxon>Solanoideae</taxon>
        <taxon>Capsiceae</taxon>
        <taxon>Capsicum</taxon>
    </lineage>
</organism>
<feature type="domain" description="Reverse transcriptase zinc-binding" evidence="3">
    <location>
        <begin position="21"/>
        <end position="84"/>
    </location>
</feature>
<keyword evidence="1" id="KW-0812">Transmembrane</keyword>
<dbReference type="Pfam" id="PF13456">
    <property type="entry name" value="RVT_3"/>
    <property type="match status" value="1"/>
</dbReference>
<dbReference type="Pfam" id="PF13966">
    <property type="entry name" value="zf-RVT"/>
    <property type="match status" value="1"/>
</dbReference>
<feature type="transmembrane region" description="Helical" evidence="1">
    <location>
        <begin position="6"/>
        <end position="24"/>
    </location>
</feature>
<reference evidence="4 5" key="1">
    <citation type="journal article" date="2017" name="Genome Biol.">
        <title>New reference genome sequences of hot pepper reveal the massive evolution of plant disease-resistance genes by retroduplication.</title>
        <authorList>
            <person name="Kim S."/>
            <person name="Park J."/>
            <person name="Yeom S.I."/>
            <person name="Kim Y.M."/>
            <person name="Seo E."/>
            <person name="Kim K.T."/>
            <person name="Kim M.S."/>
            <person name="Lee J.M."/>
            <person name="Cheong K."/>
            <person name="Shin H.S."/>
            <person name="Kim S.B."/>
            <person name="Han K."/>
            <person name="Lee J."/>
            <person name="Park M."/>
            <person name="Lee H.A."/>
            <person name="Lee H.Y."/>
            <person name="Lee Y."/>
            <person name="Oh S."/>
            <person name="Lee J.H."/>
            <person name="Choi E."/>
            <person name="Choi E."/>
            <person name="Lee S.E."/>
            <person name="Jeon J."/>
            <person name="Kim H."/>
            <person name="Choi G."/>
            <person name="Song H."/>
            <person name="Lee J."/>
            <person name="Lee S.C."/>
            <person name="Kwon J.K."/>
            <person name="Lee H.Y."/>
            <person name="Koo N."/>
            <person name="Hong Y."/>
            <person name="Kim R.W."/>
            <person name="Kang W.H."/>
            <person name="Huh J.H."/>
            <person name="Kang B.C."/>
            <person name="Yang T.J."/>
            <person name="Lee Y.H."/>
            <person name="Bennetzen J.L."/>
            <person name="Choi D."/>
        </authorList>
    </citation>
    <scope>NUCLEOTIDE SEQUENCE [LARGE SCALE GENOMIC DNA]</scope>
    <source>
        <strain evidence="5">cv. PBC81</strain>
    </source>
</reference>
<keyword evidence="1" id="KW-0472">Membrane</keyword>
<dbReference type="GO" id="GO:0003676">
    <property type="term" value="F:nucleic acid binding"/>
    <property type="evidence" value="ECO:0007669"/>
    <property type="project" value="InterPro"/>
</dbReference>
<dbReference type="PANTHER" id="PTHR47723">
    <property type="entry name" value="OS05G0353850 PROTEIN"/>
    <property type="match status" value="1"/>
</dbReference>
<proteinExistence type="predicted"/>
<evidence type="ECO:0000259" key="3">
    <source>
        <dbReference type="Pfam" id="PF13966"/>
    </source>
</evidence>
<protein>
    <recommendedName>
        <fullName evidence="6">RNase H type-1 domain-containing protein</fullName>
    </recommendedName>
</protein>
<reference evidence="5" key="2">
    <citation type="journal article" date="2017" name="J. Anim. Genet.">
        <title>Multiple reference genome sequences of hot pepper reveal the massive evolution of plant disease resistance genes by retroduplication.</title>
        <authorList>
            <person name="Kim S."/>
            <person name="Park J."/>
            <person name="Yeom S.-I."/>
            <person name="Kim Y.-M."/>
            <person name="Seo E."/>
            <person name="Kim K.-T."/>
            <person name="Kim M.-S."/>
            <person name="Lee J.M."/>
            <person name="Cheong K."/>
            <person name="Shin H.-S."/>
            <person name="Kim S.-B."/>
            <person name="Han K."/>
            <person name="Lee J."/>
            <person name="Park M."/>
            <person name="Lee H.-A."/>
            <person name="Lee H.-Y."/>
            <person name="Lee Y."/>
            <person name="Oh S."/>
            <person name="Lee J.H."/>
            <person name="Choi E."/>
            <person name="Choi E."/>
            <person name="Lee S.E."/>
            <person name="Jeon J."/>
            <person name="Kim H."/>
            <person name="Choi G."/>
            <person name="Song H."/>
            <person name="Lee J."/>
            <person name="Lee S.-C."/>
            <person name="Kwon J.-K."/>
            <person name="Lee H.-Y."/>
            <person name="Koo N."/>
            <person name="Hong Y."/>
            <person name="Kim R.W."/>
            <person name="Kang W.-H."/>
            <person name="Huh J.H."/>
            <person name="Kang B.-C."/>
            <person name="Yang T.-J."/>
            <person name="Lee Y.-H."/>
            <person name="Bennetzen J.L."/>
            <person name="Choi D."/>
        </authorList>
    </citation>
    <scope>NUCLEOTIDE SEQUENCE [LARGE SCALE GENOMIC DNA]</scope>
    <source>
        <strain evidence="5">cv. PBC81</strain>
    </source>
</reference>
<dbReference type="InterPro" id="IPR036397">
    <property type="entry name" value="RNaseH_sf"/>
</dbReference>
<dbReference type="PANTHER" id="PTHR47723:SF23">
    <property type="entry name" value="REVERSE TRANSCRIPTASE-LIKE PROTEIN"/>
    <property type="match status" value="1"/>
</dbReference>
<name>A0A2G2WJD9_CAPBA</name>
<feature type="domain" description="RNase H type-1" evidence="2">
    <location>
        <begin position="198"/>
        <end position="315"/>
    </location>
</feature>